<feature type="domain" description="Sodium/calcium exchanger membrane region" evidence="6">
    <location>
        <begin position="36"/>
        <end position="184"/>
    </location>
</feature>
<organism evidence="7 8">
    <name type="scientific">Silvimonas amylolytica</name>
    <dbReference type="NCBI Taxonomy" id="449663"/>
    <lineage>
        <taxon>Bacteria</taxon>
        <taxon>Pseudomonadati</taxon>
        <taxon>Pseudomonadota</taxon>
        <taxon>Betaproteobacteria</taxon>
        <taxon>Neisseriales</taxon>
        <taxon>Chitinibacteraceae</taxon>
        <taxon>Silvimonas</taxon>
    </lineage>
</organism>
<evidence type="ECO:0000256" key="4">
    <source>
        <dbReference type="ARBA" id="ARBA00023136"/>
    </source>
</evidence>
<evidence type="ECO:0000313" key="8">
    <source>
        <dbReference type="Proteomes" id="UP000621859"/>
    </source>
</evidence>
<accession>A0ABQ2PSE8</accession>
<feature type="transmembrane region" description="Helical" evidence="5">
    <location>
        <begin position="347"/>
        <end position="364"/>
    </location>
</feature>
<keyword evidence="4 5" id="KW-0472">Membrane</keyword>
<evidence type="ECO:0000256" key="2">
    <source>
        <dbReference type="ARBA" id="ARBA00022692"/>
    </source>
</evidence>
<reference evidence="8" key="1">
    <citation type="journal article" date="2019" name="Int. J. Syst. Evol. Microbiol.">
        <title>The Global Catalogue of Microorganisms (GCM) 10K type strain sequencing project: providing services to taxonomists for standard genome sequencing and annotation.</title>
        <authorList>
            <consortium name="The Broad Institute Genomics Platform"/>
            <consortium name="The Broad Institute Genome Sequencing Center for Infectious Disease"/>
            <person name="Wu L."/>
            <person name="Ma J."/>
        </authorList>
    </citation>
    <scope>NUCLEOTIDE SEQUENCE [LARGE SCALE GENOMIC DNA]</scope>
    <source>
        <strain evidence="8">CGMCC 1.8860</strain>
    </source>
</reference>
<comment type="subcellular location">
    <subcellularLocation>
        <location evidence="1">Membrane</location>
        <topology evidence="1">Multi-pass membrane protein</topology>
    </subcellularLocation>
</comment>
<dbReference type="InterPro" id="IPR044880">
    <property type="entry name" value="NCX_ion-bd_dom_sf"/>
</dbReference>
<evidence type="ECO:0000256" key="1">
    <source>
        <dbReference type="ARBA" id="ARBA00004141"/>
    </source>
</evidence>
<sequence length="365" mass="38736">MRLLKQESFLLIAVLATVTAYVFEHVALAGGQSAALIASVLIIIAILLASLRVAHHAEVLAEKFGEPYGTMILTLSAVLVEVVILAIMTSHAPAPTLMRDTVYSAVMLDINGILGLAAILGGLKHGEQPYNVDSGNTYLVMILTAMGISMVVPEFIPQGKWQVYSIFTIVVMVLMYGMFLRLQTGKHSYFFSYKYGSRRHGTEQQHEEDGEEAHGDVRASASLLVAGIVLIGALAEVMSKTLDVGLAGTGVPPITAALIVAVISASPEILTALRSALANRMQGVVNIALGASLSTVILTVPVIEGLALLRGEPIYMALSPTQTVMMLLTLLAAAINLHDGETNAIEGLTHFVLFATFLMLAALGM</sequence>
<feature type="transmembrane region" description="Helical" evidence="5">
    <location>
        <begin position="314"/>
        <end position="335"/>
    </location>
</feature>
<evidence type="ECO:0000259" key="6">
    <source>
        <dbReference type="Pfam" id="PF01699"/>
    </source>
</evidence>
<keyword evidence="3 5" id="KW-1133">Transmembrane helix</keyword>
<dbReference type="InterPro" id="IPR052946">
    <property type="entry name" value="Alkaline_pH_Ca-Antiporter"/>
</dbReference>
<feature type="transmembrane region" description="Helical" evidence="5">
    <location>
        <begin position="285"/>
        <end position="308"/>
    </location>
</feature>
<dbReference type="RefSeq" id="WP_229679357.1">
    <property type="nucleotide sequence ID" value="NZ_BMLY01000010.1"/>
</dbReference>
<feature type="transmembrane region" description="Helical" evidence="5">
    <location>
        <begin position="135"/>
        <end position="156"/>
    </location>
</feature>
<dbReference type="Proteomes" id="UP000621859">
    <property type="component" value="Unassembled WGS sequence"/>
</dbReference>
<evidence type="ECO:0000313" key="7">
    <source>
        <dbReference type="EMBL" id="GGP28194.1"/>
    </source>
</evidence>
<proteinExistence type="predicted"/>
<dbReference type="InterPro" id="IPR004837">
    <property type="entry name" value="NaCa_Exmemb"/>
</dbReference>
<feature type="transmembrane region" description="Helical" evidence="5">
    <location>
        <begin position="30"/>
        <end position="51"/>
    </location>
</feature>
<dbReference type="Gene3D" id="1.20.1420.30">
    <property type="entry name" value="NCX, central ion-binding region"/>
    <property type="match status" value="1"/>
</dbReference>
<protein>
    <submittedName>
        <fullName evidence="7">Calcium:proton antiporter</fullName>
    </submittedName>
</protein>
<dbReference type="PANTHER" id="PTHR37958:SF1">
    <property type="entry name" value="SODIUM-POTASSIUM_PROTON ANTIPORTER CHAA"/>
    <property type="match status" value="1"/>
</dbReference>
<feature type="transmembrane region" description="Helical" evidence="5">
    <location>
        <begin position="162"/>
        <end position="182"/>
    </location>
</feature>
<dbReference type="Pfam" id="PF01699">
    <property type="entry name" value="Na_Ca_ex"/>
    <property type="match status" value="2"/>
</dbReference>
<keyword evidence="2 5" id="KW-0812">Transmembrane</keyword>
<feature type="transmembrane region" description="Helical" evidence="5">
    <location>
        <begin position="221"/>
        <end position="239"/>
    </location>
</feature>
<name>A0ABQ2PSE8_9NEIS</name>
<feature type="transmembrane region" description="Helical" evidence="5">
    <location>
        <begin position="102"/>
        <end position="123"/>
    </location>
</feature>
<keyword evidence="8" id="KW-1185">Reference proteome</keyword>
<evidence type="ECO:0000256" key="3">
    <source>
        <dbReference type="ARBA" id="ARBA00022989"/>
    </source>
</evidence>
<feature type="transmembrane region" description="Helical" evidence="5">
    <location>
        <begin position="72"/>
        <end position="90"/>
    </location>
</feature>
<comment type="caution">
    <text evidence="7">The sequence shown here is derived from an EMBL/GenBank/DDBJ whole genome shotgun (WGS) entry which is preliminary data.</text>
</comment>
<feature type="domain" description="Sodium/calcium exchanger membrane region" evidence="6">
    <location>
        <begin position="221"/>
        <end position="361"/>
    </location>
</feature>
<gene>
    <name evidence="7" type="ORF">GCM10010971_40130</name>
</gene>
<dbReference type="PANTHER" id="PTHR37958">
    <property type="entry name" value="SODIUM-POTASSIUM/PROTON ANTIPORTER CHAA"/>
    <property type="match status" value="1"/>
</dbReference>
<evidence type="ECO:0000256" key="5">
    <source>
        <dbReference type="SAM" id="Phobius"/>
    </source>
</evidence>
<dbReference type="EMBL" id="BMLY01000010">
    <property type="protein sequence ID" value="GGP28194.1"/>
    <property type="molecule type" value="Genomic_DNA"/>
</dbReference>
<feature type="transmembrane region" description="Helical" evidence="5">
    <location>
        <begin position="251"/>
        <end position="273"/>
    </location>
</feature>